<evidence type="ECO:0000259" key="7">
    <source>
        <dbReference type="PROSITE" id="PS50052"/>
    </source>
</evidence>
<dbReference type="EMBL" id="VINQ01000011">
    <property type="protein sequence ID" value="KAA0912919.1"/>
    <property type="molecule type" value="Genomic_DNA"/>
</dbReference>
<organism evidence="8 9">
    <name type="scientific">Aquicoccus porphyridii</name>
    <dbReference type="NCBI Taxonomy" id="1852029"/>
    <lineage>
        <taxon>Bacteria</taxon>
        <taxon>Pseudomonadati</taxon>
        <taxon>Pseudomonadota</taxon>
        <taxon>Alphaproteobacteria</taxon>
        <taxon>Rhodobacterales</taxon>
        <taxon>Paracoccaceae</taxon>
        <taxon>Aquicoccus</taxon>
    </lineage>
</organism>
<protein>
    <recommendedName>
        <fullName evidence="6">Ribose 1,5-bisphosphate phosphokinase PhnN</fullName>
        <ecNumber evidence="6">2.7.4.23</ecNumber>
    </recommendedName>
    <alternativeName>
        <fullName evidence="6">Ribose 1,5-bisphosphokinase</fullName>
    </alternativeName>
</protein>
<dbReference type="HAMAP" id="MF_00836">
    <property type="entry name" value="PhnN"/>
    <property type="match status" value="1"/>
</dbReference>
<feature type="binding site" evidence="6">
    <location>
        <begin position="10"/>
        <end position="17"/>
    </location>
    <ligand>
        <name>ATP</name>
        <dbReference type="ChEBI" id="CHEBI:30616"/>
    </ligand>
</feature>
<dbReference type="SUPFAM" id="SSF52540">
    <property type="entry name" value="P-loop containing nucleoside triphosphate hydrolases"/>
    <property type="match status" value="1"/>
</dbReference>
<accession>A0A5A9Z772</accession>
<dbReference type="RefSeq" id="WP_111364563.1">
    <property type="nucleotide sequence ID" value="NZ_VINQ01000011.1"/>
</dbReference>
<comment type="caution">
    <text evidence="8">The sequence shown here is derived from an EMBL/GenBank/DDBJ whole genome shotgun (WGS) entry which is preliminary data.</text>
</comment>
<dbReference type="Pfam" id="PF13671">
    <property type="entry name" value="AAA_33"/>
    <property type="match status" value="1"/>
</dbReference>
<keyword evidence="3 6" id="KW-0808">Transferase</keyword>
<sequence length="183" mass="19615">MSGAIFAIVGPSGAGKDTLMQAAAARLPDLYLVRRVITRAEDAGGEEFEGITEAEFSTRLARGEFALHWQAHGLRYGIPASVLDHLARGKTVLFNGSRAMLDDAARAFPGLRVIHITASDALLAQRLHARDRETAPDIAARLTRARLPLPEGLDVTEIDNSGPLDAALDRLISILAPDPETTT</sequence>
<evidence type="ECO:0000313" key="8">
    <source>
        <dbReference type="EMBL" id="KAA0912919.1"/>
    </source>
</evidence>
<comment type="catalytic activity">
    <reaction evidence="1 6">
        <text>alpha-D-ribose 1,5-bisphosphate + ATP = 5-phospho-alpha-D-ribose 1-diphosphate + ADP</text>
        <dbReference type="Rhea" id="RHEA:20109"/>
        <dbReference type="ChEBI" id="CHEBI:30616"/>
        <dbReference type="ChEBI" id="CHEBI:58017"/>
        <dbReference type="ChEBI" id="CHEBI:68688"/>
        <dbReference type="ChEBI" id="CHEBI:456216"/>
        <dbReference type="EC" id="2.7.4.23"/>
    </reaction>
</comment>
<keyword evidence="5 6" id="KW-0067">ATP-binding</keyword>
<dbReference type="EC" id="2.7.4.23" evidence="6"/>
<dbReference type="PANTHER" id="PTHR23117">
    <property type="entry name" value="GUANYLATE KINASE-RELATED"/>
    <property type="match status" value="1"/>
</dbReference>
<dbReference type="GO" id="GO:0006015">
    <property type="term" value="P:5-phosphoribose 1-diphosphate biosynthetic process"/>
    <property type="evidence" value="ECO:0007669"/>
    <property type="project" value="UniProtKB-UniRule"/>
</dbReference>
<keyword evidence="4 6" id="KW-0547">Nucleotide-binding</keyword>
<dbReference type="Gene3D" id="3.40.50.300">
    <property type="entry name" value="P-loop containing nucleotide triphosphate hydrolases"/>
    <property type="match status" value="1"/>
</dbReference>
<dbReference type="GO" id="GO:0033863">
    <property type="term" value="F:ribose 1,5-bisphosphate phosphokinase activity"/>
    <property type="evidence" value="ECO:0007669"/>
    <property type="project" value="UniProtKB-UniRule"/>
</dbReference>
<evidence type="ECO:0000256" key="4">
    <source>
        <dbReference type="ARBA" id="ARBA00022741"/>
    </source>
</evidence>
<gene>
    <name evidence="6 8" type="primary">phnN</name>
    <name evidence="8" type="ORF">FLO80_13905</name>
</gene>
<dbReference type="InterPro" id="IPR012699">
    <property type="entry name" value="PhnN"/>
</dbReference>
<dbReference type="PROSITE" id="PS50052">
    <property type="entry name" value="GUANYLATE_KINASE_2"/>
    <property type="match status" value="1"/>
</dbReference>
<dbReference type="SMART" id="SM00072">
    <property type="entry name" value="GuKc"/>
    <property type="match status" value="1"/>
</dbReference>
<evidence type="ECO:0000313" key="9">
    <source>
        <dbReference type="Proteomes" id="UP000325291"/>
    </source>
</evidence>
<dbReference type="InterPro" id="IPR008145">
    <property type="entry name" value="GK/Ca_channel_bsu"/>
</dbReference>
<keyword evidence="8" id="KW-0418">Kinase</keyword>
<dbReference type="AlphaFoldDB" id="A0A5A9Z772"/>
<dbReference type="InterPro" id="IPR008144">
    <property type="entry name" value="Guanylate_kin-like_dom"/>
</dbReference>
<dbReference type="GO" id="GO:0019634">
    <property type="term" value="P:organic phosphonate metabolic process"/>
    <property type="evidence" value="ECO:0007669"/>
    <property type="project" value="UniProtKB-UniRule"/>
</dbReference>
<name>A0A5A9Z772_9RHOB</name>
<comment type="similarity">
    <text evidence="6">Belongs to the ribose 1,5-bisphosphokinase family.</text>
</comment>
<dbReference type="PANTHER" id="PTHR23117:SF8">
    <property type="entry name" value="RIBOSE 1,5-BISPHOSPHATE PHOSPHOKINASE PHNN"/>
    <property type="match status" value="1"/>
</dbReference>
<evidence type="ECO:0000256" key="6">
    <source>
        <dbReference type="HAMAP-Rule" id="MF_00836"/>
    </source>
</evidence>
<comment type="function">
    <text evidence="6">Catalyzes the phosphorylation of ribose 1,5-bisphosphate to 5-phospho-D-ribosyl alpha-1-diphosphate (PRPP).</text>
</comment>
<reference evidence="8 9" key="1">
    <citation type="submission" date="2019-07" db="EMBL/GenBank/DDBJ databases">
        <title>Aquicoccus porphyridii gen. nov., sp. nov., isolated from a small marine red alga, Porphyridium marinum.</title>
        <authorList>
            <person name="Liu L."/>
        </authorList>
    </citation>
    <scope>NUCLEOTIDE SEQUENCE [LARGE SCALE GENOMIC DNA]</scope>
    <source>
        <strain evidence="8 9">L1 8-17</strain>
    </source>
</reference>
<dbReference type="UniPathway" id="UPA00087">
    <property type="reaction ID" value="UER00175"/>
</dbReference>
<dbReference type="GO" id="GO:0005524">
    <property type="term" value="F:ATP binding"/>
    <property type="evidence" value="ECO:0007669"/>
    <property type="project" value="UniProtKB-KW"/>
</dbReference>
<evidence type="ECO:0000256" key="1">
    <source>
        <dbReference type="ARBA" id="ARBA00000373"/>
    </source>
</evidence>
<feature type="domain" description="Guanylate kinase-like" evidence="7">
    <location>
        <begin position="3"/>
        <end position="176"/>
    </location>
</feature>
<evidence type="ECO:0000256" key="5">
    <source>
        <dbReference type="ARBA" id="ARBA00022840"/>
    </source>
</evidence>
<comment type="pathway">
    <text evidence="2 6">Metabolic intermediate biosynthesis; 5-phospho-alpha-D-ribose 1-diphosphate biosynthesis; 5-phospho-alpha-D-ribose 1-diphosphate from D-ribose 5-phosphate (route II): step 3/3.</text>
</comment>
<dbReference type="Proteomes" id="UP000325291">
    <property type="component" value="Unassembled WGS sequence"/>
</dbReference>
<evidence type="ECO:0000256" key="2">
    <source>
        <dbReference type="ARBA" id="ARBA00005069"/>
    </source>
</evidence>
<proteinExistence type="inferred from homology"/>
<evidence type="ECO:0000256" key="3">
    <source>
        <dbReference type="ARBA" id="ARBA00022679"/>
    </source>
</evidence>
<dbReference type="NCBIfam" id="TIGR02322">
    <property type="entry name" value="phosphon_PhnN"/>
    <property type="match status" value="1"/>
</dbReference>
<dbReference type="InterPro" id="IPR027417">
    <property type="entry name" value="P-loop_NTPase"/>
</dbReference>
<keyword evidence="9" id="KW-1185">Reference proteome</keyword>
<dbReference type="GO" id="GO:0005829">
    <property type="term" value="C:cytosol"/>
    <property type="evidence" value="ECO:0007669"/>
    <property type="project" value="TreeGrafter"/>
</dbReference>